<name>A0A9W4T6I4_9GLOM</name>
<dbReference type="OrthoDB" id="10423871at2759"/>
<proteinExistence type="predicted"/>
<dbReference type="EMBL" id="CAMKVN010010792">
    <property type="protein sequence ID" value="CAI2194367.1"/>
    <property type="molecule type" value="Genomic_DNA"/>
</dbReference>
<evidence type="ECO:0000313" key="2">
    <source>
        <dbReference type="Proteomes" id="UP001153678"/>
    </source>
</evidence>
<comment type="caution">
    <text evidence="1">The sequence shown here is derived from an EMBL/GenBank/DDBJ whole genome shotgun (WGS) entry which is preliminary data.</text>
</comment>
<protein>
    <submittedName>
        <fullName evidence="1">13835_t:CDS:1</fullName>
    </submittedName>
</protein>
<sequence>NKFDEFAIPSNASQLFELSEIIRSLFSFKNYVMNLHDNIQNLLNGKHRFIQKFRHCGKIATKISPK</sequence>
<gene>
    <name evidence="1" type="ORF">FWILDA_LOCUS16541</name>
</gene>
<organism evidence="1 2">
    <name type="scientific">Funneliformis geosporum</name>
    <dbReference type="NCBI Taxonomy" id="1117311"/>
    <lineage>
        <taxon>Eukaryota</taxon>
        <taxon>Fungi</taxon>
        <taxon>Fungi incertae sedis</taxon>
        <taxon>Mucoromycota</taxon>
        <taxon>Glomeromycotina</taxon>
        <taxon>Glomeromycetes</taxon>
        <taxon>Glomerales</taxon>
        <taxon>Glomeraceae</taxon>
        <taxon>Funneliformis</taxon>
    </lineage>
</organism>
<dbReference type="Proteomes" id="UP001153678">
    <property type="component" value="Unassembled WGS sequence"/>
</dbReference>
<accession>A0A9W4T6I4</accession>
<dbReference type="AlphaFoldDB" id="A0A9W4T6I4"/>
<keyword evidence="2" id="KW-1185">Reference proteome</keyword>
<feature type="non-terminal residue" evidence="1">
    <location>
        <position position="66"/>
    </location>
</feature>
<reference evidence="1" key="1">
    <citation type="submission" date="2022-08" db="EMBL/GenBank/DDBJ databases">
        <authorList>
            <person name="Kallberg Y."/>
            <person name="Tangrot J."/>
            <person name="Rosling A."/>
        </authorList>
    </citation>
    <scope>NUCLEOTIDE SEQUENCE</scope>
    <source>
        <strain evidence="1">Wild A</strain>
    </source>
</reference>
<evidence type="ECO:0000313" key="1">
    <source>
        <dbReference type="EMBL" id="CAI2194367.1"/>
    </source>
</evidence>